<dbReference type="PANTHER" id="PTHR24052">
    <property type="entry name" value="DELTA-RELATED"/>
    <property type="match status" value="1"/>
</dbReference>
<sequence>LSDYVKGSVCSSSTCSLNSSENPYATIKDPPMLTCKHSESSYVEMKSPVHREPPYTETETSTNKNIYEVEPTVSVVRGQGITPSCSQNPYDLPKNSHIPSHYDLLPVRHSPSHAPDDKEHNKPIKA</sequence>
<dbReference type="Proteomes" id="UP000288216">
    <property type="component" value="Unassembled WGS sequence"/>
</dbReference>
<evidence type="ECO:0000313" key="2">
    <source>
        <dbReference type="EMBL" id="GCB77354.1"/>
    </source>
</evidence>
<feature type="non-terminal residue" evidence="2">
    <location>
        <position position="1"/>
    </location>
</feature>
<feature type="region of interest" description="Disordered" evidence="1">
    <location>
        <begin position="44"/>
        <end position="66"/>
    </location>
</feature>
<dbReference type="AlphaFoldDB" id="A0A401PW18"/>
<name>A0A401PW18_SCYTO</name>
<dbReference type="InterPro" id="IPR052485">
    <property type="entry name" value="MEGF_diff_regulators"/>
</dbReference>
<comment type="caution">
    <text evidence="2">The sequence shown here is derived from an EMBL/GenBank/DDBJ whole genome shotgun (WGS) entry which is preliminary data.</text>
</comment>
<proteinExistence type="predicted"/>
<evidence type="ECO:0000256" key="1">
    <source>
        <dbReference type="SAM" id="MobiDB-lite"/>
    </source>
</evidence>
<feature type="region of interest" description="Disordered" evidence="1">
    <location>
        <begin position="79"/>
        <end position="126"/>
    </location>
</feature>
<accession>A0A401PW18</accession>
<dbReference type="PANTHER" id="PTHR24052:SF13">
    <property type="entry name" value="MULTIPLE EGF LIKE DOMAINS 11"/>
    <property type="match status" value="1"/>
</dbReference>
<keyword evidence="3" id="KW-1185">Reference proteome</keyword>
<reference evidence="2 3" key="1">
    <citation type="journal article" date="2018" name="Nat. Ecol. Evol.">
        <title>Shark genomes provide insights into elasmobranch evolution and the origin of vertebrates.</title>
        <authorList>
            <person name="Hara Y"/>
            <person name="Yamaguchi K"/>
            <person name="Onimaru K"/>
            <person name="Kadota M"/>
            <person name="Koyanagi M"/>
            <person name="Keeley SD"/>
            <person name="Tatsumi K"/>
            <person name="Tanaka K"/>
            <person name="Motone F"/>
            <person name="Kageyama Y"/>
            <person name="Nozu R"/>
            <person name="Adachi N"/>
            <person name="Nishimura O"/>
            <person name="Nakagawa R"/>
            <person name="Tanegashima C"/>
            <person name="Kiyatake I"/>
            <person name="Matsumoto R"/>
            <person name="Murakumo K"/>
            <person name="Nishida K"/>
            <person name="Terakita A"/>
            <person name="Kuratani S"/>
            <person name="Sato K"/>
            <person name="Hyodo S Kuraku.S."/>
        </authorList>
    </citation>
    <scope>NUCLEOTIDE SEQUENCE [LARGE SCALE GENOMIC DNA]</scope>
</reference>
<dbReference type="EMBL" id="BFAA01010246">
    <property type="protein sequence ID" value="GCB77354.1"/>
    <property type="molecule type" value="Genomic_DNA"/>
</dbReference>
<dbReference type="STRING" id="75743.A0A401PW18"/>
<organism evidence="2 3">
    <name type="scientific">Scyliorhinus torazame</name>
    <name type="common">Cloudy catshark</name>
    <name type="synonym">Catulus torazame</name>
    <dbReference type="NCBI Taxonomy" id="75743"/>
    <lineage>
        <taxon>Eukaryota</taxon>
        <taxon>Metazoa</taxon>
        <taxon>Chordata</taxon>
        <taxon>Craniata</taxon>
        <taxon>Vertebrata</taxon>
        <taxon>Chondrichthyes</taxon>
        <taxon>Elasmobranchii</taxon>
        <taxon>Galeomorphii</taxon>
        <taxon>Galeoidea</taxon>
        <taxon>Carcharhiniformes</taxon>
        <taxon>Scyliorhinidae</taxon>
        <taxon>Scyliorhinus</taxon>
    </lineage>
</organism>
<gene>
    <name evidence="2" type="ORF">scyTo_0016669</name>
</gene>
<protein>
    <submittedName>
        <fullName evidence="2">Uncharacterized protein</fullName>
    </submittedName>
</protein>
<evidence type="ECO:0000313" key="3">
    <source>
        <dbReference type="Proteomes" id="UP000288216"/>
    </source>
</evidence>
<dbReference type="OrthoDB" id="409374at2759"/>
<dbReference type="GO" id="GO:0016020">
    <property type="term" value="C:membrane"/>
    <property type="evidence" value="ECO:0007669"/>
    <property type="project" value="TreeGrafter"/>
</dbReference>
<feature type="compositionally biased region" description="Basic and acidic residues" evidence="1">
    <location>
        <begin position="114"/>
        <end position="126"/>
    </location>
</feature>